<gene>
    <name evidence="13" type="ORF">B9Q06_03775</name>
</gene>
<dbReference type="GO" id="GO:0000049">
    <property type="term" value="F:tRNA binding"/>
    <property type="evidence" value="ECO:0007669"/>
    <property type="project" value="InterPro"/>
</dbReference>
<dbReference type="NCBIfam" id="NF003210">
    <property type="entry name" value="PRK04172.1"/>
    <property type="match status" value="1"/>
</dbReference>
<feature type="domain" description="Aminoacyl-transfer RNA synthetases class-II family profile" evidence="12">
    <location>
        <begin position="354"/>
        <end position="482"/>
    </location>
</feature>
<dbReference type="InterPro" id="IPR004529">
    <property type="entry name" value="Phe-tRNA-synth_IIc_asu"/>
</dbReference>
<evidence type="ECO:0000313" key="13">
    <source>
        <dbReference type="EMBL" id="PSN95942.1"/>
    </source>
</evidence>
<keyword evidence="11" id="KW-0030">Aminoacyl-tRNA synthetase</keyword>
<dbReference type="PROSITE" id="PS50862">
    <property type="entry name" value="AA_TRNA_LIGASE_II"/>
    <property type="match status" value="1"/>
</dbReference>
<keyword evidence="6" id="KW-0479">Metal-binding</keyword>
<evidence type="ECO:0000259" key="12">
    <source>
        <dbReference type="PROSITE" id="PS50862"/>
    </source>
</evidence>
<evidence type="ECO:0000256" key="2">
    <source>
        <dbReference type="ARBA" id="ARBA00006703"/>
    </source>
</evidence>
<evidence type="ECO:0000256" key="5">
    <source>
        <dbReference type="ARBA" id="ARBA00022598"/>
    </source>
</evidence>
<evidence type="ECO:0000256" key="11">
    <source>
        <dbReference type="ARBA" id="ARBA00023146"/>
    </source>
</evidence>
<dbReference type="Proteomes" id="UP000241284">
    <property type="component" value="Unassembled WGS sequence"/>
</dbReference>
<dbReference type="AlphaFoldDB" id="A0A2R6BBE0"/>
<dbReference type="InterPro" id="IPR045864">
    <property type="entry name" value="aa-tRNA-synth_II/BPL/LPL"/>
</dbReference>
<keyword evidence="7" id="KW-0547">Nucleotide-binding</keyword>
<dbReference type="Pfam" id="PF09339">
    <property type="entry name" value="HTH_IclR"/>
    <property type="match status" value="1"/>
</dbReference>
<dbReference type="SUPFAM" id="SSF55681">
    <property type="entry name" value="Class II aaRS and biotin synthetases"/>
    <property type="match status" value="1"/>
</dbReference>
<dbReference type="Gene3D" id="1.10.10.10">
    <property type="entry name" value="Winged helix-like DNA-binding domain superfamily/Winged helix DNA-binding domain"/>
    <property type="match status" value="1"/>
</dbReference>
<dbReference type="SUPFAM" id="SSF46785">
    <property type="entry name" value="Winged helix' DNA-binding domain"/>
    <property type="match status" value="1"/>
</dbReference>
<evidence type="ECO:0000256" key="3">
    <source>
        <dbReference type="ARBA" id="ARBA00012814"/>
    </source>
</evidence>
<keyword evidence="9" id="KW-0460">Magnesium</keyword>
<comment type="subcellular location">
    <subcellularLocation>
        <location evidence="1">Cytoplasm</location>
    </subcellularLocation>
</comment>
<dbReference type="GO" id="GO:0046872">
    <property type="term" value="F:metal ion binding"/>
    <property type="evidence" value="ECO:0007669"/>
    <property type="project" value="UniProtKB-KW"/>
</dbReference>
<dbReference type="EC" id="6.1.1.20" evidence="3"/>
<reference evidence="13 14" key="1">
    <citation type="submission" date="2017-04" db="EMBL/GenBank/DDBJ databases">
        <title>Novel microbial lineages endemic to geothermal iron-oxide mats fill important gaps in the evolutionary history of Archaea.</title>
        <authorList>
            <person name="Jay Z.J."/>
            <person name="Beam J.P."/>
            <person name="Dlakic M."/>
            <person name="Rusch D.B."/>
            <person name="Kozubal M.A."/>
            <person name="Inskeep W.P."/>
        </authorList>
    </citation>
    <scope>NUCLEOTIDE SEQUENCE [LARGE SCALE GENOMIC DNA]</scope>
    <source>
        <strain evidence="13">ECH_B_2</strain>
    </source>
</reference>
<accession>A0A2R6BBE0</accession>
<dbReference type="InterPro" id="IPR005471">
    <property type="entry name" value="Tscrpt_reg_IclR_N"/>
</dbReference>
<name>A0A2R6BBE0_9ARCH</name>
<dbReference type="PANTHER" id="PTHR11538">
    <property type="entry name" value="PHENYLALANYL-TRNA SYNTHETASE"/>
    <property type="match status" value="1"/>
</dbReference>
<dbReference type="InterPro" id="IPR006195">
    <property type="entry name" value="aa-tRNA-synth_II"/>
</dbReference>
<dbReference type="GO" id="GO:0006432">
    <property type="term" value="P:phenylalanyl-tRNA aminoacylation"/>
    <property type="evidence" value="ECO:0007669"/>
    <property type="project" value="InterPro"/>
</dbReference>
<dbReference type="Pfam" id="PF01409">
    <property type="entry name" value="tRNA-synt_2d"/>
    <property type="match status" value="1"/>
</dbReference>
<dbReference type="InterPro" id="IPR036388">
    <property type="entry name" value="WH-like_DNA-bd_sf"/>
</dbReference>
<evidence type="ECO:0000256" key="7">
    <source>
        <dbReference type="ARBA" id="ARBA00022741"/>
    </source>
</evidence>
<organism evidence="13 14">
    <name type="scientific">Candidatus Marsarchaeota G2 archaeon ECH_B_2</name>
    <dbReference type="NCBI Taxonomy" id="1978160"/>
    <lineage>
        <taxon>Archaea</taxon>
        <taxon>Candidatus Marsarchaeota</taxon>
        <taxon>Candidatus Marsarchaeota group 2</taxon>
    </lineage>
</organism>
<dbReference type="EMBL" id="NEXH01000005">
    <property type="protein sequence ID" value="PSN95942.1"/>
    <property type="molecule type" value="Genomic_DNA"/>
</dbReference>
<dbReference type="NCBIfam" id="TIGR00468">
    <property type="entry name" value="pheS"/>
    <property type="match status" value="1"/>
</dbReference>
<evidence type="ECO:0000256" key="6">
    <source>
        <dbReference type="ARBA" id="ARBA00022723"/>
    </source>
</evidence>
<protein>
    <recommendedName>
        <fullName evidence="3">phenylalanine--tRNA ligase</fullName>
        <ecNumber evidence="3">6.1.1.20</ecNumber>
    </recommendedName>
</protein>
<evidence type="ECO:0000313" key="14">
    <source>
        <dbReference type="Proteomes" id="UP000241284"/>
    </source>
</evidence>
<proteinExistence type="inferred from homology"/>
<keyword evidence="4" id="KW-0963">Cytoplasm</keyword>
<dbReference type="GO" id="GO:0003700">
    <property type="term" value="F:DNA-binding transcription factor activity"/>
    <property type="evidence" value="ECO:0007669"/>
    <property type="project" value="InterPro"/>
</dbReference>
<keyword evidence="10" id="KW-0648">Protein biosynthesis</keyword>
<dbReference type="InterPro" id="IPR002319">
    <property type="entry name" value="Phenylalanyl-tRNA_Synthase"/>
</dbReference>
<sequence length="501" mass="56051">MVIQLSDVEVRVLEYLSKHPGRPQSLEEVAAALGVERSTVASAVETLAGYGLVERRSVTRQVAELTARGRSMERLPEDVVFGLLLATGELPLDEARVRSGLGEEDFRAAVAWGVKRGLFRLVRGGGGGTRVVRDSEDRSVSELFEAIRGSGRLEVDPKSREVGVLRERGIITVRSVSEVYVELREGVDPSRLEIQRRVSVLTHRDLVSGAYRELVLPEYTFKYAPGYVVRGKKHFYVEFLEMVKEVLVSLGFDEMYGSYVEREFWNFDALFVPQDHVARDSHDSYRVSGSVELGDTLPEGVVEAVGSTHRDGWVTGSAGWGGVWDMGVAARMILRSHTTSVSVRRLAEHPRGGFKYFTIDHNFRRDAVDATHLPDFHQCEGIVGGEGLTLKHLFGFLESFSRRLGVEKIRFKPGYFPFTEPSVEAYVYHEKLGWIEAAPGGIFRPEVTKPLGVEHPVLAWGIGITRFAMIYYGLDDIRQIVTRDVSEILGKEEAAMKFGHY</sequence>
<evidence type="ECO:0000256" key="10">
    <source>
        <dbReference type="ARBA" id="ARBA00022917"/>
    </source>
</evidence>
<dbReference type="GO" id="GO:0005737">
    <property type="term" value="C:cytoplasm"/>
    <property type="evidence" value="ECO:0007669"/>
    <property type="project" value="UniProtKB-SubCell"/>
</dbReference>
<dbReference type="Gene3D" id="3.30.930.10">
    <property type="entry name" value="Bira Bifunctional Protein, Domain 2"/>
    <property type="match status" value="1"/>
</dbReference>
<dbReference type="PANTHER" id="PTHR11538:SF40">
    <property type="entry name" value="PHENYLALANINE--TRNA LIGASE ALPHA SUBUNIT"/>
    <property type="match status" value="1"/>
</dbReference>
<comment type="similarity">
    <text evidence="2">Belongs to the class-II aminoacyl-tRNA synthetase family. Phe-tRNA synthetase alpha subunit type 2 subfamily.</text>
</comment>
<dbReference type="GO" id="GO:0005524">
    <property type="term" value="F:ATP binding"/>
    <property type="evidence" value="ECO:0007669"/>
    <property type="project" value="UniProtKB-KW"/>
</dbReference>
<dbReference type="CDD" id="cd00496">
    <property type="entry name" value="PheRS_alpha_core"/>
    <property type="match status" value="1"/>
</dbReference>
<evidence type="ECO:0000256" key="8">
    <source>
        <dbReference type="ARBA" id="ARBA00022840"/>
    </source>
</evidence>
<keyword evidence="5" id="KW-0436">Ligase</keyword>
<evidence type="ECO:0000256" key="9">
    <source>
        <dbReference type="ARBA" id="ARBA00022842"/>
    </source>
</evidence>
<evidence type="ECO:0000256" key="1">
    <source>
        <dbReference type="ARBA" id="ARBA00004496"/>
    </source>
</evidence>
<dbReference type="GO" id="GO:0004826">
    <property type="term" value="F:phenylalanine-tRNA ligase activity"/>
    <property type="evidence" value="ECO:0007669"/>
    <property type="project" value="UniProtKB-EC"/>
</dbReference>
<dbReference type="InterPro" id="IPR036390">
    <property type="entry name" value="WH_DNA-bd_sf"/>
</dbReference>
<comment type="caution">
    <text evidence="13">The sequence shown here is derived from an EMBL/GenBank/DDBJ whole genome shotgun (WGS) entry which is preliminary data.</text>
</comment>
<evidence type="ECO:0000256" key="4">
    <source>
        <dbReference type="ARBA" id="ARBA00022490"/>
    </source>
</evidence>
<keyword evidence="8" id="KW-0067">ATP-binding</keyword>